<proteinExistence type="inferred from homology"/>
<feature type="chain" id="PRO_5030135001" evidence="4">
    <location>
        <begin position="28"/>
        <end position="338"/>
    </location>
</feature>
<evidence type="ECO:0000313" key="7">
    <source>
        <dbReference type="Proteomes" id="UP000325415"/>
    </source>
</evidence>
<protein>
    <submittedName>
        <fullName evidence="6">Aliphatic sulfonate ABC transporter substrate-binding protein</fullName>
    </submittedName>
</protein>
<comment type="caution">
    <text evidence="6">The sequence shown here is derived from an EMBL/GenBank/DDBJ whole genome shotgun (WGS) entry which is preliminary data.</text>
</comment>
<evidence type="ECO:0000256" key="3">
    <source>
        <dbReference type="ARBA" id="ARBA00022729"/>
    </source>
</evidence>
<sequence>MLTRAIAPTAVAAVLALALSGCGNSSASDSGQSGDGTYTGTVSIAHSSWLGFAPLDLAVKKGFFEKHGAKVKIEDIESKSDSKSALAAGRIQGIATSLDTVVLSSAAGIDSQVVLALDTSDGGDGLIAKKDIKSFKDLKGKSIALDTTGGASFFWFNYVAQKEGMSMKDFNVQSMSSGDAGSAFVAGKVDAAMTWQPWLDKAASTSFGKVLLSSSDYKGVIVDALCLDTKFVHKYPKTVQAIVDGWDDSLKYMKSNPDDAYTILNKVLGSDDVNATKKEYQTEIQLWDKAANKKYFGQDGKGDAYKIANYAAQLWVDTKMADTKADVSKILNPQFVQG</sequence>
<comment type="similarity">
    <text evidence="2">Belongs to the bacterial solute-binding protein SsuA/TauA family.</text>
</comment>
<dbReference type="PANTHER" id="PTHR30024">
    <property type="entry name" value="ALIPHATIC SULFONATES-BINDING PROTEIN-RELATED"/>
    <property type="match status" value="1"/>
</dbReference>
<name>A0A5N6S638_9BIFI</name>
<dbReference type="OrthoDB" id="8877897at2"/>
<dbReference type="Gene3D" id="3.40.190.10">
    <property type="entry name" value="Periplasmic binding protein-like II"/>
    <property type="match status" value="2"/>
</dbReference>
<evidence type="ECO:0000256" key="4">
    <source>
        <dbReference type="SAM" id="SignalP"/>
    </source>
</evidence>
<evidence type="ECO:0000256" key="1">
    <source>
        <dbReference type="ARBA" id="ARBA00004418"/>
    </source>
</evidence>
<dbReference type="SUPFAM" id="SSF53850">
    <property type="entry name" value="Periplasmic binding protein-like II"/>
    <property type="match status" value="1"/>
</dbReference>
<dbReference type="EMBL" id="QDAG01000003">
    <property type="protein sequence ID" value="KAE8129300.1"/>
    <property type="molecule type" value="Genomic_DNA"/>
</dbReference>
<dbReference type="CDD" id="cd13563">
    <property type="entry name" value="PBP2_SsuA_like_6"/>
    <property type="match status" value="1"/>
</dbReference>
<organism evidence="6 7">
    <name type="scientific">Bifidobacterium tibiigranuli</name>
    <dbReference type="NCBI Taxonomy" id="2172043"/>
    <lineage>
        <taxon>Bacteria</taxon>
        <taxon>Bacillati</taxon>
        <taxon>Actinomycetota</taxon>
        <taxon>Actinomycetes</taxon>
        <taxon>Bifidobacteriales</taxon>
        <taxon>Bifidobacteriaceae</taxon>
        <taxon>Bifidobacterium</taxon>
    </lineage>
</organism>
<accession>A0A5N6S638</accession>
<dbReference type="InterPro" id="IPR015168">
    <property type="entry name" value="SsuA/THI5"/>
</dbReference>
<feature type="domain" description="SsuA/THI5-like" evidence="5">
    <location>
        <begin position="52"/>
        <end position="260"/>
    </location>
</feature>
<dbReference type="PANTHER" id="PTHR30024:SF47">
    <property type="entry name" value="TAURINE-BINDING PERIPLASMIC PROTEIN"/>
    <property type="match status" value="1"/>
</dbReference>
<feature type="signal peptide" evidence="4">
    <location>
        <begin position="1"/>
        <end position="27"/>
    </location>
</feature>
<comment type="subcellular location">
    <subcellularLocation>
        <location evidence="1">Periplasm</location>
    </subcellularLocation>
</comment>
<keyword evidence="7" id="KW-1185">Reference proteome</keyword>
<keyword evidence="3 4" id="KW-0732">Signal</keyword>
<gene>
    <name evidence="6" type="ORF">DDE84_03815</name>
</gene>
<evidence type="ECO:0000256" key="2">
    <source>
        <dbReference type="ARBA" id="ARBA00010742"/>
    </source>
</evidence>
<dbReference type="GO" id="GO:0042597">
    <property type="term" value="C:periplasmic space"/>
    <property type="evidence" value="ECO:0007669"/>
    <property type="project" value="UniProtKB-SubCell"/>
</dbReference>
<dbReference type="Proteomes" id="UP000325415">
    <property type="component" value="Unassembled WGS sequence"/>
</dbReference>
<evidence type="ECO:0000259" key="5">
    <source>
        <dbReference type="Pfam" id="PF09084"/>
    </source>
</evidence>
<reference evidence="6 7" key="1">
    <citation type="submission" date="2018-04" db="EMBL/GenBank/DDBJ databases">
        <authorList>
            <person name="Eckel V.P."/>
            <person name="Vogel R.F."/>
        </authorList>
    </citation>
    <scope>NUCLEOTIDE SEQUENCE [LARGE SCALE GENOMIC DNA]</scope>
    <source>
        <strain evidence="7">TMW 2.1764</strain>
    </source>
</reference>
<dbReference type="PROSITE" id="PS51257">
    <property type="entry name" value="PROKAR_LIPOPROTEIN"/>
    <property type="match status" value="1"/>
</dbReference>
<dbReference type="AlphaFoldDB" id="A0A5N6S638"/>
<evidence type="ECO:0000313" key="6">
    <source>
        <dbReference type="EMBL" id="KAE8129300.1"/>
    </source>
</evidence>
<dbReference type="Pfam" id="PF09084">
    <property type="entry name" value="NMT1"/>
    <property type="match status" value="1"/>
</dbReference>